<sequence length="285" mass="32592">MKTRRTSLYPSLSERETLSKAHHATIDSVLKDLKLHSRRMSMITTALADETQILDRLHYKNKNQHRSSLCSRRVSELRKYSHRVEDFQICGLVNDIRQCFFGKTNGSQQKQMKGAWSYHPDEQYILKAKEQTSSFLNLLRKMHTISSETFKSISLAMQTGAFIHLFLTLIAITSKIDTIVVELIEILQPVMSTLGRLLAIFKPDINVLKEIPDSPRASDTDLNNILRPTLISSHTSNMHEKMLPQPTTLSRKIVDVRSKAQTSTGGQRLLRKKRAKNEIDAIFGF</sequence>
<dbReference type="EMBL" id="MU806508">
    <property type="protein sequence ID" value="KAJ3834605.1"/>
    <property type="molecule type" value="Genomic_DNA"/>
</dbReference>
<proteinExistence type="predicted"/>
<gene>
    <name evidence="1" type="ORF">F5878DRAFT_630076</name>
</gene>
<keyword evidence="2" id="KW-1185">Reference proteome</keyword>
<accession>A0AA38P1L2</accession>
<dbReference type="Proteomes" id="UP001163846">
    <property type="component" value="Unassembled WGS sequence"/>
</dbReference>
<organism evidence="1 2">
    <name type="scientific">Lentinula raphanica</name>
    <dbReference type="NCBI Taxonomy" id="153919"/>
    <lineage>
        <taxon>Eukaryota</taxon>
        <taxon>Fungi</taxon>
        <taxon>Dikarya</taxon>
        <taxon>Basidiomycota</taxon>
        <taxon>Agaricomycotina</taxon>
        <taxon>Agaricomycetes</taxon>
        <taxon>Agaricomycetidae</taxon>
        <taxon>Agaricales</taxon>
        <taxon>Marasmiineae</taxon>
        <taxon>Omphalotaceae</taxon>
        <taxon>Lentinula</taxon>
    </lineage>
</organism>
<evidence type="ECO:0000313" key="2">
    <source>
        <dbReference type="Proteomes" id="UP001163846"/>
    </source>
</evidence>
<evidence type="ECO:0000313" key="1">
    <source>
        <dbReference type="EMBL" id="KAJ3834605.1"/>
    </source>
</evidence>
<name>A0AA38P1L2_9AGAR</name>
<evidence type="ECO:0008006" key="3">
    <source>
        <dbReference type="Google" id="ProtNLM"/>
    </source>
</evidence>
<protein>
    <recommendedName>
        <fullName evidence="3">Nucleolus and neural progenitor protein-like N-terminal domain-containing protein</fullName>
    </recommendedName>
</protein>
<comment type="caution">
    <text evidence="1">The sequence shown here is derived from an EMBL/GenBank/DDBJ whole genome shotgun (WGS) entry which is preliminary data.</text>
</comment>
<reference evidence="1" key="1">
    <citation type="submission" date="2022-08" db="EMBL/GenBank/DDBJ databases">
        <authorList>
            <consortium name="DOE Joint Genome Institute"/>
            <person name="Min B."/>
            <person name="Riley R."/>
            <person name="Sierra-Patev S."/>
            <person name="Naranjo-Ortiz M."/>
            <person name="Looney B."/>
            <person name="Konkel Z."/>
            <person name="Slot J.C."/>
            <person name="Sakamoto Y."/>
            <person name="Steenwyk J.L."/>
            <person name="Rokas A."/>
            <person name="Carro J."/>
            <person name="Camarero S."/>
            <person name="Ferreira P."/>
            <person name="Molpeceres G."/>
            <person name="Ruiz-Duenas F.J."/>
            <person name="Serrano A."/>
            <person name="Henrissat B."/>
            <person name="Drula E."/>
            <person name="Hughes K.W."/>
            <person name="Mata J.L."/>
            <person name="Ishikawa N.K."/>
            <person name="Vargas-Isla R."/>
            <person name="Ushijima S."/>
            <person name="Smith C.A."/>
            <person name="Ahrendt S."/>
            <person name="Andreopoulos W."/>
            <person name="He G."/>
            <person name="Labutti K."/>
            <person name="Lipzen A."/>
            <person name="Ng V."/>
            <person name="Sandor L."/>
            <person name="Barry K."/>
            <person name="Martinez A.T."/>
            <person name="Xiao Y."/>
            <person name="Gibbons J.G."/>
            <person name="Terashima K."/>
            <person name="Hibbett D.S."/>
            <person name="Grigoriev I.V."/>
        </authorList>
    </citation>
    <scope>NUCLEOTIDE SEQUENCE</scope>
    <source>
        <strain evidence="1">TFB9207</strain>
    </source>
</reference>
<dbReference type="AlphaFoldDB" id="A0AA38P1L2"/>